<dbReference type="AlphaFoldDB" id="A0AAD1W0I1"/>
<accession>A0AAD1W0I1</accession>
<proteinExistence type="predicted"/>
<name>A0AAD1W0I1_PELCU</name>
<feature type="non-terminal residue" evidence="1">
    <location>
        <position position="53"/>
    </location>
</feature>
<keyword evidence="2" id="KW-1185">Reference proteome</keyword>
<evidence type="ECO:0000313" key="1">
    <source>
        <dbReference type="EMBL" id="CAH2283545.1"/>
    </source>
</evidence>
<organism evidence="1 2">
    <name type="scientific">Pelobates cultripes</name>
    <name type="common">Western spadefoot toad</name>
    <dbReference type="NCBI Taxonomy" id="61616"/>
    <lineage>
        <taxon>Eukaryota</taxon>
        <taxon>Metazoa</taxon>
        <taxon>Chordata</taxon>
        <taxon>Craniata</taxon>
        <taxon>Vertebrata</taxon>
        <taxon>Euteleostomi</taxon>
        <taxon>Amphibia</taxon>
        <taxon>Batrachia</taxon>
        <taxon>Anura</taxon>
        <taxon>Pelobatoidea</taxon>
        <taxon>Pelobatidae</taxon>
        <taxon>Pelobates</taxon>
    </lineage>
</organism>
<evidence type="ECO:0000313" key="2">
    <source>
        <dbReference type="Proteomes" id="UP001295444"/>
    </source>
</evidence>
<sequence length="53" mass="6341">MAESNLPNGEEDEIQRVVQRRLALYGRIQLRSWSPNSSMLRWRRRGRKGPIIY</sequence>
<dbReference type="EMBL" id="OW240915">
    <property type="protein sequence ID" value="CAH2283545.1"/>
    <property type="molecule type" value="Genomic_DNA"/>
</dbReference>
<reference evidence="1" key="1">
    <citation type="submission" date="2022-03" db="EMBL/GenBank/DDBJ databases">
        <authorList>
            <person name="Alioto T."/>
            <person name="Alioto T."/>
            <person name="Gomez Garrido J."/>
        </authorList>
    </citation>
    <scope>NUCLEOTIDE SEQUENCE</scope>
</reference>
<gene>
    <name evidence="1" type="ORF">PECUL_23A038476</name>
</gene>
<dbReference type="Proteomes" id="UP001295444">
    <property type="component" value="Chromosome 04"/>
</dbReference>
<protein>
    <submittedName>
        <fullName evidence="1">Uncharacterized protein</fullName>
    </submittedName>
</protein>